<dbReference type="EMBL" id="BPLR01011916">
    <property type="protein sequence ID" value="GIY49956.1"/>
    <property type="molecule type" value="Genomic_DNA"/>
</dbReference>
<gene>
    <name evidence="1" type="ORF">CEXT_297861</name>
</gene>
<evidence type="ECO:0000313" key="2">
    <source>
        <dbReference type="Proteomes" id="UP001054945"/>
    </source>
</evidence>
<sequence>MDDVKFPGEQSWAAHLQVRASSLMDGRPSVHMEPKEKAFPEFFLFFPANIARAPTCLEIEELTPHKRKKQEMIMNSHFEKMSFPSFALLRVGSDEIRGLSSRCRALCKNRPHCPIMEIGGDLYEGDGLVDWMTF</sequence>
<proteinExistence type="predicted"/>
<dbReference type="Proteomes" id="UP001054945">
    <property type="component" value="Unassembled WGS sequence"/>
</dbReference>
<comment type="caution">
    <text evidence="1">The sequence shown here is derived from an EMBL/GenBank/DDBJ whole genome shotgun (WGS) entry which is preliminary data.</text>
</comment>
<keyword evidence="2" id="KW-1185">Reference proteome</keyword>
<reference evidence="1 2" key="1">
    <citation type="submission" date="2021-06" db="EMBL/GenBank/DDBJ databases">
        <title>Caerostris extrusa draft genome.</title>
        <authorList>
            <person name="Kono N."/>
            <person name="Arakawa K."/>
        </authorList>
    </citation>
    <scope>NUCLEOTIDE SEQUENCE [LARGE SCALE GENOMIC DNA]</scope>
</reference>
<evidence type="ECO:0000313" key="1">
    <source>
        <dbReference type="EMBL" id="GIY49956.1"/>
    </source>
</evidence>
<protein>
    <submittedName>
        <fullName evidence="1">Uncharacterized protein</fullName>
    </submittedName>
</protein>
<organism evidence="1 2">
    <name type="scientific">Caerostris extrusa</name>
    <name type="common">Bark spider</name>
    <name type="synonym">Caerostris bankana</name>
    <dbReference type="NCBI Taxonomy" id="172846"/>
    <lineage>
        <taxon>Eukaryota</taxon>
        <taxon>Metazoa</taxon>
        <taxon>Ecdysozoa</taxon>
        <taxon>Arthropoda</taxon>
        <taxon>Chelicerata</taxon>
        <taxon>Arachnida</taxon>
        <taxon>Araneae</taxon>
        <taxon>Araneomorphae</taxon>
        <taxon>Entelegynae</taxon>
        <taxon>Araneoidea</taxon>
        <taxon>Araneidae</taxon>
        <taxon>Caerostris</taxon>
    </lineage>
</organism>
<name>A0AAV4TWM7_CAEEX</name>
<dbReference type="AlphaFoldDB" id="A0AAV4TWM7"/>
<accession>A0AAV4TWM7</accession>